<dbReference type="Proteomes" id="UP000318582">
    <property type="component" value="Unassembled WGS sequence"/>
</dbReference>
<feature type="compositionally biased region" description="Polar residues" evidence="4">
    <location>
        <begin position="25"/>
        <end position="40"/>
    </location>
</feature>
<evidence type="ECO:0000256" key="1">
    <source>
        <dbReference type="ARBA" id="ARBA00022443"/>
    </source>
</evidence>
<feature type="compositionally biased region" description="Low complexity" evidence="4">
    <location>
        <begin position="661"/>
        <end position="673"/>
    </location>
</feature>
<dbReference type="PROSITE" id="PS50002">
    <property type="entry name" value="SH3"/>
    <property type="match status" value="2"/>
</dbReference>
<sequence length="1062" mass="114090">MGGKADKDETHCKEKKRSLFKSLFSGATSKSHTQTASPSAHSGKEAKVDHRPTFGVAPGAGPRHSARPPQIAQPADGPRRSSFQVSRDSQRPPASVRRDSAMPPLAPAKSAPADMISQRQNPSNKATGSPPKNRIPGKDLSLAKPVLHVEAEEGVTVQLYFDEYRTNAASYPSSPSSPNPGNRALPVLRINQTAASLSGVLRISNKSKPYVSPRLAVMLFTGQGRTGIPVNDPEAPSAAGLHSRPIARSATYIWKEPVLVETGTHDFPFTIPLSTGIPPSLNTFSSIHSNRLDVWHSVFVKMRRNDLDHIISRQDLVIQKCPPESPKINNRGRNKTATGAIANDLIMFRAEGADMCDIDAPATQVIFHVYRNNIVGNCVLIDSVECQWKERITLREGRGGAITRLERALHTPIRKIMSMDAADTPLSFGPQFNVPIQPDGEFDSVKITHEVVFTVEYFSTPLADSVTKELVVVPVKFVASTAAATLPEVVSSTDNPSPDTPRNPASQRTSGTSSLRTDVLPLPIVEQAPERRVSQASTHSAGKQYRSEHDFFPSEPDEVQLAVGDIVVIWQSFDDGWATGQNLRTSAQGFFPLNALGEQAWSRSEAAAAGLVAPAQSDGQFLTCQRKASRLPTAAPEQVAARASAHQEASNRRKGVDSGFSGLLPGSPSEPGEASQVLVPAPSSHDSVRGGSAAGSGGESSRPPSRAFIPTQLAYGYDATIGLPTPRFEYNSPDYAPASPHSASEPHSSQHSNSQPSWQSISAGEPMTPAYDVSPMSSQLPSPQSPPIYQSTVDPTLPSNPAVSEAPNGLLYGQPPAQPFWDPSAQFFPPAPAPSHRHTVYVPSNGYGGAAGFFDQGPVSASNAAEPQTAAGFPPAANDRRPSRHSVQVGPPIHLRAYRAIQEFRPQDRGEMELRLGDLVSVEESLASGWSLGTNLISGERGYFPSTSVVPQQQTTAQLRPAPQYDYTQQQPTYQPLRDTKSPIPTDGQSGPSRTPSAGGFGPAPAAPTTTTFKTTMEKLSPHSVQLLLKRLDEELVEGLVDPQEYLRRREYLAQRSGVAVI</sequence>
<dbReference type="InterPro" id="IPR001452">
    <property type="entry name" value="SH3_domain"/>
</dbReference>
<feature type="region of interest" description="Disordered" evidence="4">
    <location>
        <begin position="973"/>
        <end position="1010"/>
    </location>
</feature>
<feature type="region of interest" description="Disordered" evidence="4">
    <location>
        <begin position="633"/>
        <end position="707"/>
    </location>
</feature>
<dbReference type="PANTHER" id="PTHR46218:SF4">
    <property type="entry name" value="LIM AND SH3 DOMAIN PROTEIN LASP"/>
    <property type="match status" value="1"/>
</dbReference>
<feature type="compositionally biased region" description="Low complexity" evidence="4">
    <location>
        <begin position="736"/>
        <end position="760"/>
    </location>
</feature>
<feature type="region of interest" description="Disordered" evidence="4">
    <location>
        <begin position="489"/>
        <end position="516"/>
    </location>
</feature>
<feature type="domain" description="SH3" evidence="5">
    <location>
        <begin position="540"/>
        <end position="601"/>
    </location>
</feature>
<dbReference type="Gene3D" id="2.30.30.40">
    <property type="entry name" value="SH3 Domains"/>
    <property type="match status" value="2"/>
</dbReference>
<keyword evidence="2" id="KW-0677">Repeat</keyword>
<evidence type="ECO:0000256" key="3">
    <source>
        <dbReference type="PROSITE-ProRule" id="PRU00192"/>
    </source>
</evidence>
<evidence type="ECO:0000256" key="4">
    <source>
        <dbReference type="SAM" id="MobiDB-lite"/>
    </source>
</evidence>
<gene>
    <name evidence="6" type="ORF">PhCBS80983_g03744</name>
</gene>
<accession>A0A507E0H1</accession>
<feature type="region of interest" description="Disordered" evidence="4">
    <location>
        <begin position="858"/>
        <end position="889"/>
    </location>
</feature>
<evidence type="ECO:0000256" key="2">
    <source>
        <dbReference type="ARBA" id="ARBA00022737"/>
    </source>
</evidence>
<dbReference type="Pfam" id="PF00018">
    <property type="entry name" value="SH3_1"/>
    <property type="match status" value="1"/>
</dbReference>
<dbReference type="Pfam" id="PF14604">
    <property type="entry name" value="SH3_9"/>
    <property type="match status" value="1"/>
</dbReference>
<reference evidence="6 7" key="1">
    <citation type="journal article" date="2019" name="Sci. Rep.">
        <title>Comparative genomics of chytrid fungi reveal insights into the obligate biotrophic and pathogenic lifestyle of Synchytrium endobioticum.</title>
        <authorList>
            <person name="van de Vossenberg B.T.L.H."/>
            <person name="Warris S."/>
            <person name="Nguyen H.D.T."/>
            <person name="van Gent-Pelzer M.P.E."/>
            <person name="Joly D.L."/>
            <person name="van de Geest H.C."/>
            <person name="Bonants P.J.M."/>
            <person name="Smith D.S."/>
            <person name="Levesque C.A."/>
            <person name="van der Lee T.A.J."/>
        </authorList>
    </citation>
    <scope>NUCLEOTIDE SEQUENCE [LARGE SCALE GENOMIC DNA]</scope>
    <source>
        <strain evidence="6 7">CBS 809.83</strain>
    </source>
</reference>
<keyword evidence="1 3" id="KW-0728">SH3 domain</keyword>
<feature type="compositionally biased region" description="Low complexity" evidence="4">
    <location>
        <begin position="774"/>
        <end position="791"/>
    </location>
</feature>
<dbReference type="PANTHER" id="PTHR46218">
    <property type="entry name" value="LASP"/>
    <property type="match status" value="1"/>
</dbReference>
<proteinExistence type="predicted"/>
<dbReference type="EMBL" id="QEAQ01000050">
    <property type="protein sequence ID" value="TPX57599.1"/>
    <property type="molecule type" value="Genomic_DNA"/>
</dbReference>
<evidence type="ECO:0000313" key="6">
    <source>
        <dbReference type="EMBL" id="TPX57599.1"/>
    </source>
</evidence>
<feature type="compositionally biased region" description="Polar residues" evidence="4">
    <location>
        <begin position="117"/>
        <end position="127"/>
    </location>
</feature>
<dbReference type="SUPFAM" id="SSF50044">
    <property type="entry name" value="SH3-domain"/>
    <property type="match status" value="2"/>
</dbReference>
<evidence type="ECO:0000313" key="7">
    <source>
        <dbReference type="Proteomes" id="UP000318582"/>
    </source>
</evidence>
<dbReference type="InterPro" id="IPR036028">
    <property type="entry name" value="SH3-like_dom_sf"/>
</dbReference>
<evidence type="ECO:0000259" key="5">
    <source>
        <dbReference type="PROSITE" id="PS50002"/>
    </source>
</evidence>
<feature type="compositionally biased region" description="Low complexity" evidence="4">
    <location>
        <begin position="995"/>
        <end position="1010"/>
    </location>
</feature>
<protein>
    <recommendedName>
        <fullName evidence="5">SH3 domain-containing protein</fullName>
    </recommendedName>
</protein>
<feature type="compositionally biased region" description="Polar residues" evidence="4">
    <location>
        <begin position="503"/>
        <end position="516"/>
    </location>
</feature>
<dbReference type="AlphaFoldDB" id="A0A507E0H1"/>
<comment type="caution">
    <text evidence="6">The sequence shown here is derived from an EMBL/GenBank/DDBJ whole genome shotgun (WGS) entry which is preliminary data.</text>
</comment>
<keyword evidence="7" id="KW-1185">Reference proteome</keyword>
<organism evidence="6 7">
    <name type="scientific">Powellomyces hirtus</name>
    <dbReference type="NCBI Taxonomy" id="109895"/>
    <lineage>
        <taxon>Eukaryota</taxon>
        <taxon>Fungi</taxon>
        <taxon>Fungi incertae sedis</taxon>
        <taxon>Chytridiomycota</taxon>
        <taxon>Chytridiomycota incertae sedis</taxon>
        <taxon>Chytridiomycetes</taxon>
        <taxon>Spizellomycetales</taxon>
        <taxon>Powellomycetaceae</taxon>
        <taxon>Powellomyces</taxon>
    </lineage>
</organism>
<dbReference type="InterPro" id="IPR051759">
    <property type="entry name" value="LIM-SH3_domain_protein"/>
</dbReference>
<feature type="region of interest" description="Disordered" evidence="4">
    <location>
        <begin position="23"/>
        <end position="139"/>
    </location>
</feature>
<feature type="compositionally biased region" description="Basic and acidic residues" evidence="4">
    <location>
        <begin position="42"/>
        <end position="52"/>
    </location>
</feature>
<dbReference type="STRING" id="109895.A0A507E0H1"/>
<dbReference type="SMART" id="SM00326">
    <property type="entry name" value="SH3"/>
    <property type="match status" value="2"/>
</dbReference>
<feature type="region of interest" description="Disordered" evidence="4">
    <location>
        <begin position="728"/>
        <end position="816"/>
    </location>
</feature>
<feature type="compositionally biased region" description="Polar residues" evidence="4">
    <location>
        <begin position="792"/>
        <end position="802"/>
    </location>
</feature>
<name>A0A507E0H1_9FUNG</name>
<feature type="domain" description="SH3" evidence="5">
    <location>
        <begin position="893"/>
        <end position="954"/>
    </location>
</feature>